<keyword evidence="5 9" id="KW-0460">Magnesium</keyword>
<dbReference type="CDD" id="cd01335">
    <property type="entry name" value="Radical_SAM"/>
    <property type="match status" value="1"/>
</dbReference>
<dbReference type="Pfam" id="PF04055">
    <property type="entry name" value="Radical_SAM"/>
    <property type="match status" value="1"/>
</dbReference>
<reference evidence="11 12" key="1">
    <citation type="submission" date="2018-08" db="EMBL/GenBank/DDBJ databases">
        <title>Whole Genome Sequence of the Moderate Halophilic Marine Bacterium Marinobacter litoralis Sw-45.</title>
        <authorList>
            <person name="Musa H."/>
        </authorList>
    </citation>
    <scope>NUCLEOTIDE SEQUENCE [LARGE SCALE GENOMIC DNA]</scope>
    <source>
        <strain evidence="11 12">Sw-45</strain>
    </source>
</reference>
<evidence type="ECO:0000256" key="4">
    <source>
        <dbReference type="ARBA" id="ARBA00022785"/>
    </source>
</evidence>
<dbReference type="GO" id="GO:0008616">
    <property type="term" value="P:tRNA queuosine(34) biosynthetic process"/>
    <property type="evidence" value="ECO:0007669"/>
    <property type="project" value="UniProtKB-UniRule"/>
</dbReference>
<keyword evidence="7 9" id="KW-0411">Iron-sulfur</keyword>
<keyword evidence="8 9" id="KW-0456">Lyase</keyword>
<evidence type="ECO:0000256" key="8">
    <source>
        <dbReference type="ARBA" id="ARBA00023239"/>
    </source>
</evidence>
<dbReference type="HAMAP" id="MF_00917">
    <property type="entry name" value="QueE"/>
    <property type="match status" value="1"/>
</dbReference>
<comment type="subunit">
    <text evidence="9">Homodimer.</text>
</comment>
<dbReference type="AlphaFoldDB" id="A0A3M2RCS8"/>
<name>A0A3M2RCS8_9GAMM</name>
<dbReference type="PANTHER" id="PTHR42836">
    <property type="entry name" value="7-CARBOXY-7-DEAZAGUANINE SYNTHASE"/>
    <property type="match status" value="1"/>
</dbReference>
<comment type="caution">
    <text evidence="11">The sequence shown here is derived from an EMBL/GenBank/DDBJ whole genome shotgun (WGS) entry which is preliminary data.</text>
</comment>
<dbReference type="Proteomes" id="UP000265903">
    <property type="component" value="Unassembled WGS sequence"/>
</dbReference>
<comment type="function">
    <text evidence="9">Catalyzes the complex heterocyclic radical-mediated conversion of 6-carboxy-5,6,7,8-tetrahydropterin (CPH4) to 7-carboxy-7-deazaguanine (CDG), a step common to the biosynthetic pathways of all 7-deazapurine-containing compounds.</text>
</comment>
<dbReference type="InterPro" id="IPR007197">
    <property type="entry name" value="rSAM"/>
</dbReference>
<comment type="cofactor">
    <cofactor evidence="9">
        <name>[4Fe-4S] cluster</name>
        <dbReference type="ChEBI" id="CHEBI:49883"/>
    </cofactor>
    <text evidence="9">Binds 1 [4Fe-4S] cluster. The cluster is coordinated with 3 cysteines and an exchangeable S-adenosyl-L-methionine.</text>
</comment>
<dbReference type="SFLD" id="SFLDF00376">
    <property type="entry name" value="7-carboxy-7-deazaguanine_synth"/>
    <property type="match status" value="1"/>
</dbReference>
<sequence length="219" mass="24093">MYRVKEAFYTLQGEGAQAGRAAVFCRFSKCNLWNGRERDRANAVCNFCDTDFVGTDGQNGGVFETAEALAAHIRALWPEGLGKPYVVCTGGEPLLQLDTELIAAFHDANFEVGVETNGTLPAPEGIDWLCVSPKADAEVVITRCDELKLVYPQPLAMPERFIGVIQANHYFLSPMASPSLPEQAADPVKQSNTRKATDYCLANPQWRLTLQMHKIIGID</sequence>
<dbReference type="NCBIfam" id="TIGR04508">
    <property type="entry name" value="queE_Cx14CxxC"/>
    <property type="match status" value="1"/>
</dbReference>
<dbReference type="EMBL" id="QMDL01000003">
    <property type="protein sequence ID" value="RMJ02815.1"/>
    <property type="molecule type" value="Genomic_DNA"/>
</dbReference>
<dbReference type="GO" id="GO:1904047">
    <property type="term" value="F:S-adenosyl-L-methionine binding"/>
    <property type="evidence" value="ECO:0007669"/>
    <property type="project" value="UniProtKB-UniRule"/>
</dbReference>
<keyword evidence="3 9" id="KW-0479">Metal-binding</keyword>
<feature type="domain" description="Radical SAM core" evidence="10">
    <location>
        <begin position="17"/>
        <end position="219"/>
    </location>
</feature>
<comment type="cofactor">
    <cofactor evidence="9">
        <name>S-adenosyl-L-methionine</name>
        <dbReference type="ChEBI" id="CHEBI:59789"/>
    </cofactor>
    <text evidence="9">Binds 1 S-adenosyl-L-methionine per subunit.</text>
</comment>
<keyword evidence="1 9" id="KW-0004">4Fe-4S</keyword>
<keyword evidence="12" id="KW-1185">Reference proteome</keyword>
<keyword evidence="4 9" id="KW-0671">Queuosine biosynthesis</keyword>
<feature type="binding site" evidence="9">
    <location>
        <position position="91"/>
    </location>
    <ligand>
        <name>S-adenosyl-L-methionine</name>
        <dbReference type="ChEBI" id="CHEBI:59789"/>
    </ligand>
</feature>
<dbReference type="PROSITE" id="PS51918">
    <property type="entry name" value="RADICAL_SAM"/>
    <property type="match status" value="1"/>
</dbReference>
<dbReference type="RefSeq" id="WP_114335036.1">
    <property type="nucleotide sequence ID" value="NZ_QMDL01000003.1"/>
</dbReference>
<comment type="pathway">
    <text evidence="9">Purine metabolism; 7-cyano-7-deazaguanine biosynthesis.</text>
</comment>
<evidence type="ECO:0000313" key="12">
    <source>
        <dbReference type="Proteomes" id="UP000265903"/>
    </source>
</evidence>
<feature type="binding site" evidence="9">
    <location>
        <position position="45"/>
    </location>
    <ligand>
        <name>[4Fe-4S] cluster</name>
        <dbReference type="ChEBI" id="CHEBI:49883"/>
        <note>4Fe-4S-S-AdoMet</note>
    </ligand>
</feature>
<dbReference type="EC" id="4.3.99.3" evidence="9"/>
<evidence type="ECO:0000256" key="7">
    <source>
        <dbReference type="ARBA" id="ARBA00023014"/>
    </source>
</evidence>
<dbReference type="InterPro" id="IPR030977">
    <property type="entry name" value="QueE_Cx14CxxC"/>
</dbReference>
<keyword evidence="2 9" id="KW-0949">S-adenosyl-L-methionine</keyword>
<dbReference type="GO" id="GO:0051539">
    <property type="term" value="F:4 iron, 4 sulfur cluster binding"/>
    <property type="evidence" value="ECO:0007669"/>
    <property type="project" value="UniProtKB-UniRule"/>
</dbReference>
<feature type="binding site" evidence="9">
    <location>
        <position position="26"/>
    </location>
    <ligand>
        <name>substrate</name>
    </ligand>
</feature>
<comment type="cofactor">
    <cofactor evidence="9">
        <name>Mg(2+)</name>
        <dbReference type="ChEBI" id="CHEBI:18420"/>
    </cofactor>
</comment>
<dbReference type="PANTHER" id="PTHR42836:SF1">
    <property type="entry name" value="7-CARBOXY-7-DEAZAGUANINE SYNTHASE"/>
    <property type="match status" value="1"/>
</dbReference>
<dbReference type="InterPro" id="IPR024924">
    <property type="entry name" value="7-CO-7-deazaguanine_synth-like"/>
</dbReference>
<organism evidence="11 12">
    <name type="scientific">Marinobacter litoralis</name>
    <dbReference type="NCBI Taxonomy" id="187981"/>
    <lineage>
        <taxon>Bacteria</taxon>
        <taxon>Pseudomonadati</taxon>
        <taxon>Pseudomonadota</taxon>
        <taxon>Gammaproteobacteria</taxon>
        <taxon>Pseudomonadales</taxon>
        <taxon>Marinobacteraceae</taxon>
        <taxon>Marinobacter</taxon>
    </lineage>
</organism>
<evidence type="ECO:0000256" key="2">
    <source>
        <dbReference type="ARBA" id="ARBA00022691"/>
    </source>
</evidence>
<evidence type="ECO:0000256" key="1">
    <source>
        <dbReference type="ARBA" id="ARBA00022485"/>
    </source>
</evidence>
<proteinExistence type="inferred from homology"/>
<dbReference type="PIRSF" id="PIRSF000370">
    <property type="entry name" value="QueE"/>
    <property type="match status" value="1"/>
</dbReference>
<evidence type="ECO:0000313" key="11">
    <source>
        <dbReference type="EMBL" id="RMJ02815.1"/>
    </source>
</evidence>
<dbReference type="Gene3D" id="3.20.20.70">
    <property type="entry name" value="Aldolase class I"/>
    <property type="match status" value="1"/>
</dbReference>
<comment type="similarity">
    <text evidence="9">Belongs to the radical SAM superfamily. 7-carboxy-7-deazaguanine synthase family.</text>
</comment>
<dbReference type="GO" id="GO:0016840">
    <property type="term" value="F:carbon-nitrogen lyase activity"/>
    <property type="evidence" value="ECO:0007669"/>
    <property type="project" value="UniProtKB-UniRule"/>
</dbReference>
<dbReference type="GO" id="GO:0000287">
    <property type="term" value="F:magnesium ion binding"/>
    <property type="evidence" value="ECO:0007669"/>
    <property type="project" value="UniProtKB-UniRule"/>
</dbReference>
<feature type="binding site" evidence="9">
    <location>
        <position position="30"/>
    </location>
    <ligand>
        <name>[4Fe-4S] cluster</name>
        <dbReference type="ChEBI" id="CHEBI:49883"/>
        <note>4Fe-4S-S-AdoMet</note>
    </ligand>
</feature>
<comment type="catalytic activity">
    <reaction evidence="9">
        <text>6-carboxy-5,6,7,8-tetrahydropterin + H(+) = 7-carboxy-7-carbaguanine + NH4(+)</text>
        <dbReference type="Rhea" id="RHEA:27974"/>
        <dbReference type="ChEBI" id="CHEBI:15378"/>
        <dbReference type="ChEBI" id="CHEBI:28938"/>
        <dbReference type="ChEBI" id="CHEBI:61032"/>
        <dbReference type="ChEBI" id="CHEBI:61036"/>
        <dbReference type="EC" id="4.3.99.3"/>
    </reaction>
</comment>
<evidence type="ECO:0000256" key="3">
    <source>
        <dbReference type="ARBA" id="ARBA00022723"/>
    </source>
</evidence>
<keyword evidence="6 9" id="KW-0408">Iron</keyword>
<dbReference type="SUPFAM" id="SSF102114">
    <property type="entry name" value="Radical SAM enzymes"/>
    <property type="match status" value="1"/>
</dbReference>
<gene>
    <name evidence="9 11" type="primary">queE</name>
    <name evidence="11" type="ORF">DOQ08_02279</name>
</gene>
<dbReference type="InterPro" id="IPR013785">
    <property type="entry name" value="Aldolase_TIM"/>
</dbReference>
<feature type="binding site" evidence="9">
    <location>
        <begin position="47"/>
        <end position="49"/>
    </location>
    <ligand>
        <name>S-adenosyl-L-methionine</name>
        <dbReference type="ChEBI" id="CHEBI:59789"/>
    </ligand>
</feature>
<comment type="caution">
    <text evidence="9">Lacks conserved residue(s) required for the propagation of feature annotation.</text>
</comment>
<evidence type="ECO:0000256" key="5">
    <source>
        <dbReference type="ARBA" id="ARBA00022842"/>
    </source>
</evidence>
<dbReference type="SFLD" id="SFLDS00029">
    <property type="entry name" value="Radical_SAM"/>
    <property type="match status" value="1"/>
</dbReference>
<feature type="binding site" evidence="9">
    <location>
        <position position="50"/>
    </location>
    <ligand>
        <name>Mg(2+)</name>
        <dbReference type="ChEBI" id="CHEBI:18420"/>
    </ligand>
</feature>
<dbReference type="InterPro" id="IPR058240">
    <property type="entry name" value="rSAM_sf"/>
</dbReference>
<evidence type="ECO:0000256" key="6">
    <source>
        <dbReference type="ARBA" id="ARBA00023004"/>
    </source>
</evidence>
<feature type="binding site" evidence="9">
    <location>
        <position position="48"/>
    </location>
    <ligand>
        <name>[4Fe-4S] cluster</name>
        <dbReference type="ChEBI" id="CHEBI:49883"/>
        <note>4Fe-4S-S-AdoMet</note>
    </ligand>
</feature>
<accession>A0A3M2RCS8</accession>
<evidence type="ECO:0000259" key="10">
    <source>
        <dbReference type="PROSITE" id="PS51918"/>
    </source>
</evidence>
<feature type="binding site" evidence="9">
    <location>
        <begin position="132"/>
        <end position="134"/>
    </location>
    <ligand>
        <name>S-adenosyl-L-methionine</name>
        <dbReference type="ChEBI" id="CHEBI:59789"/>
    </ligand>
</feature>
<dbReference type="OrthoDB" id="9792276at2"/>
<dbReference type="UniPathway" id="UPA00391"/>
<feature type="binding site" evidence="9">
    <location>
        <position position="89"/>
    </location>
    <ligand>
        <name>substrate</name>
    </ligand>
</feature>
<protein>
    <recommendedName>
        <fullName evidence="9">7-carboxy-7-deazaguanine synthase</fullName>
        <shortName evidence="9">CDG synthase</shortName>
        <ecNumber evidence="9">4.3.99.3</ecNumber>
    </recommendedName>
    <alternativeName>
        <fullName evidence="9">Queuosine biosynthesis protein QueE</fullName>
    </alternativeName>
</protein>
<feature type="binding site" evidence="9">
    <location>
        <begin position="11"/>
        <end position="13"/>
    </location>
    <ligand>
        <name>substrate</name>
    </ligand>
</feature>
<evidence type="ECO:0000256" key="9">
    <source>
        <dbReference type="HAMAP-Rule" id="MF_00917"/>
    </source>
</evidence>